<dbReference type="SMART" id="SM00256">
    <property type="entry name" value="FBOX"/>
    <property type="match status" value="1"/>
</dbReference>
<dbReference type="EMBL" id="QJNU01000379">
    <property type="protein sequence ID" value="RYP00686.1"/>
    <property type="molecule type" value="Genomic_DNA"/>
</dbReference>
<evidence type="ECO:0000313" key="4">
    <source>
        <dbReference type="Proteomes" id="UP000293360"/>
    </source>
</evidence>
<name>A0A4Q4T8G2_9PEZI</name>
<dbReference type="PROSITE" id="PS50181">
    <property type="entry name" value="FBOX"/>
    <property type="match status" value="1"/>
</dbReference>
<dbReference type="Pfam" id="PF00646">
    <property type="entry name" value="F-box"/>
    <property type="match status" value="1"/>
</dbReference>
<dbReference type="CDD" id="cd09917">
    <property type="entry name" value="F-box_SF"/>
    <property type="match status" value="1"/>
</dbReference>
<evidence type="ECO:0000256" key="1">
    <source>
        <dbReference type="SAM" id="MobiDB-lite"/>
    </source>
</evidence>
<organism evidence="3 4">
    <name type="scientific">Monosporascus ibericus</name>
    <dbReference type="NCBI Taxonomy" id="155417"/>
    <lineage>
        <taxon>Eukaryota</taxon>
        <taxon>Fungi</taxon>
        <taxon>Dikarya</taxon>
        <taxon>Ascomycota</taxon>
        <taxon>Pezizomycotina</taxon>
        <taxon>Sordariomycetes</taxon>
        <taxon>Xylariomycetidae</taxon>
        <taxon>Xylariales</taxon>
        <taxon>Xylariales incertae sedis</taxon>
        <taxon>Monosporascus</taxon>
    </lineage>
</organism>
<proteinExistence type="predicted"/>
<accession>A0A4Q4T8G2</accession>
<dbReference type="InterPro" id="IPR036047">
    <property type="entry name" value="F-box-like_dom_sf"/>
</dbReference>
<gene>
    <name evidence="3" type="ORF">DL764_006424</name>
</gene>
<evidence type="ECO:0000259" key="2">
    <source>
        <dbReference type="PROSITE" id="PS50181"/>
    </source>
</evidence>
<dbReference type="AlphaFoldDB" id="A0A4Q4T8G2"/>
<comment type="caution">
    <text evidence="3">The sequence shown here is derived from an EMBL/GenBank/DDBJ whole genome shotgun (WGS) entry which is preliminary data.</text>
</comment>
<feature type="domain" description="F-box" evidence="2">
    <location>
        <begin position="8"/>
        <end position="57"/>
    </location>
</feature>
<dbReference type="InterPro" id="IPR001810">
    <property type="entry name" value="F-box_dom"/>
</dbReference>
<evidence type="ECO:0000313" key="3">
    <source>
        <dbReference type="EMBL" id="RYP00686.1"/>
    </source>
</evidence>
<keyword evidence="4" id="KW-1185">Reference proteome</keyword>
<feature type="region of interest" description="Disordered" evidence="1">
    <location>
        <begin position="465"/>
        <end position="495"/>
    </location>
</feature>
<dbReference type="Proteomes" id="UP000293360">
    <property type="component" value="Unassembled WGS sequence"/>
</dbReference>
<sequence length="495" mass="56278">MDSQSSTSSRLLSMPLEVLLHISSYLTTPEYGVLRLVCKHLEASFFNSFAKEFFSKRQFMFTEFSLQALVDISRSRLAPSLKYLIISLERPTTVMLIESDERAGHTGQYEGFNRLKEELMSHECLRSTGRDFEMLAEALQNLSGVRTVGVRDYSSHGRFRDGAGARWSSYGASTLYQQTGSRVRHTGLHDQSYYQCHVFQTILRALGKSSKVNAERFEVILRNETLPDQAFYIPQYLEPTLAPVLANLKALYLDLDHRLPPTRFAGRDSGQCCYSVALMKFLSKLAALEHLRLNFQRYEPVHASELLQWLSKRPDGPKDQSGLALPDQPALQAANTPKPPPPVEFTRLNQIDLGFTTVKLHVLVELYKRYQSTLRSISLHKLTLESANRMQKINVWAQLFDKISKSDLNLSSISLRSLKQKCSDFGPWPVITFKGTTPDSEKNWAGSDLDCALREFRDAVVVNWPEETDHSDVSEESVDEEADIDDDEEAEMDEE</sequence>
<reference evidence="3 4" key="1">
    <citation type="submission" date="2018-06" db="EMBL/GenBank/DDBJ databases">
        <title>Complete Genomes of Monosporascus.</title>
        <authorList>
            <person name="Robinson A.J."/>
            <person name="Natvig D.O."/>
        </authorList>
    </citation>
    <scope>NUCLEOTIDE SEQUENCE [LARGE SCALE GENOMIC DNA]</scope>
    <source>
        <strain evidence="3 4">CBS 110550</strain>
    </source>
</reference>
<feature type="compositionally biased region" description="Acidic residues" evidence="1">
    <location>
        <begin position="474"/>
        <end position="495"/>
    </location>
</feature>
<dbReference type="OrthoDB" id="5279008at2759"/>
<dbReference type="SUPFAM" id="SSF81383">
    <property type="entry name" value="F-box domain"/>
    <property type="match status" value="1"/>
</dbReference>
<protein>
    <recommendedName>
        <fullName evidence="2">F-box domain-containing protein</fullName>
    </recommendedName>
</protein>